<dbReference type="GO" id="GO:0046872">
    <property type="term" value="F:metal ion binding"/>
    <property type="evidence" value="ECO:0007669"/>
    <property type="project" value="UniProtKB-KW"/>
</dbReference>
<evidence type="ECO:0000256" key="8">
    <source>
        <dbReference type="ARBA" id="ARBA00022842"/>
    </source>
</evidence>
<feature type="region of interest" description="Disordered" evidence="13">
    <location>
        <begin position="1"/>
        <end position="24"/>
    </location>
</feature>
<evidence type="ECO:0000256" key="5">
    <source>
        <dbReference type="ARBA" id="ARBA00022692"/>
    </source>
</evidence>
<name>A0AAN6KAH4_9PEZI</name>
<evidence type="ECO:0000256" key="6">
    <source>
        <dbReference type="ARBA" id="ARBA00022723"/>
    </source>
</evidence>
<keyword evidence="11" id="KW-0443">Lipid metabolism</keyword>
<evidence type="ECO:0000259" key="15">
    <source>
        <dbReference type="Pfam" id="PF03372"/>
    </source>
</evidence>
<comment type="similarity">
    <text evidence="4">Belongs to the neutral sphingomyelinase family.</text>
</comment>
<evidence type="ECO:0000313" key="17">
    <source>
        <dbReference type="Proteomes" id="UP001175353"/>
    </source>
</evidence>
<dbReference type="Gene3D" id="3.60.10.10">
    <property type="entry name" value="Endonuclease/exonuclease/phosphatase"/>
    <property type="match status" value="1"/>
</dbReference>
<evidence type="ECO:0000256" key="4">
    <source>
        <dbReference type="ARBA" id="ARBA00006335"/>
    </source>
</evidence>
<dbReference type="InterPro" id="IPR038772">
    <property type="entry name" value="Sph/SMPD2-like"/>
</dbReference>
<evidence type="ECO:0000256" key="13">
    <source>
        <dbReference type="SAM" id="MobiDB-lite"/>
    </source>
</evidence>
<keyword evidence="8" id="KW-0460">Magnesium</keyword>
<dbReference type="PANTHER" id="PTHR16320">
    <property type="entry name" value="SPHINGOMYELINASE FAMILY MEMBER"/>
    <property type="match status" value="1"/>
</dbReference>
<evidence type="ECO:0000256" key="12">
    <source>
        <dbReference type="ARBA" id="ARBA00023136"/>
    </source>
</evidence>
<accession>A0AAN6KAH4</accession>
<dbReference type="AlphaFoldDB" id="A0AAN6KAH4"/>
<dbReference type="Pfam" id="PF03372">
    <property type="entry name" value="Exo_endo_phos"/>
    <property type="match status" value="1"/>
</dbReference>
<evidence type="ECO:0000256" key="3">
    <source>
        <dbReference type="ARBA" id="ARBA00004991"/>
    </source>
</evidence>
<keyword evidence="9" id="KW-0746">Sphingolipid metabolism</keyword>
<dbReference type="EC" id="3.1.4.12" evidence="16"/>
<dbReference type="Proteomes" id="UP001175353">
    <property type="component" value="Unassembled WGS sequence"/>
</dbReference>
<keyword evidence="6" id="KW-0479">Metal-binding</keyword>
<comment type="pathway">
    <text evidence="2">Lipid metabolism; sphingolipid metabolism.</text>
</comment>
<reference evidence="16" key="1">
    <citation type="submission" date="2023-06" db="EMBL/GenBank/DDBJ databases">
        <title>Black Yeasts Isolated from many extreme environments.</title>
        <authorList>
            <person name="Coleine C."/>
            <person name="Stajich J.E."/>
            <person name="Selbmann L."/>
        </authorList>
    </citation>
    <scope>NUCLEOTIDE SEQUENCE</scope>
    <source>
        <strain evidence="16">CCFEE 5200</strain>
    </source>
</reference>
<comment type="pathway">
    <text evidence="3">Sphingolipid metabolism.</text>
</comment>
<gene>
    <name evidence="16" type="primary">ISC1_3</name>
    <name evidence="16" type="ORF">LTR91_015123</name>
</gene>
<dbReference type="GO" id="GO:0006665">
    <property type="term" value="P:sphingolipid metabolic process"/>
    <property type="evidence" value="ECO:0007669"/>
    <property type="project" value="UniProtKB-KW"/>
</dbReference>
<dbReference type="PANTHER" id="PTHR16320:SF24">
    <property type="entry name" value="PHOSPHODIESTERASE, PUTATIVE-RELATED"/>
    <property type="match status" value="1"/>
</dbReference>
<organism evidence="16 17">
    <name type="scientific">Friedmanniomyces endolithicus</name>
    <dbReference type="NCBI Taxonomy" id="329885"/>
    <lineage>
        <taxon>Eukaryota</taxon>
        <taxon>Fungi</taxon>
        <taxon>Dikarya</taxon>
        <taxon>Ascomycota</taxon>
        <taxon>Pezizomycotina</taxon>
        <taxon>Dothideomycetes</taxon>
        <taxon>Dothideomycetidae</taxon>
        <taxon>Mycosphaerellales</taxon>
        <taxon>Teratosphaeriaceae</taxon>
        <taxon>Friedmanniomyces</taxon>
    </lineage>
</organism>
<evidence type="ECO:0000256" key="1">
    <source>
        <dbReference type="ARBA" id="ARBA00004141"/>
    </source>
</evidence>
<evidence type="ECO:0000256" key="7">
    <source>
        <dbReference type="ARBA" id="ARBA00022801"/>
    </source>
</evidence>
<evidence type="ECO:0000256" key="9">
    <source>
        <dbReference type="ARBA" id="ARBA00022919"/>
    </source>
</evidence>
<feature type="domain" description="Endonuclease/exonuclease/phosphatase" evidence="15">
    <location>
        <begin position="50"/>
        <end position="159"/>
    </location>
</feature>
<evidence type="ECO:0000256" key="2">
    <source>
        <dbReference type="ARBA" id="ARBA00004760"/>
    </source>
</evidence>
<evidence type="ECO:0000313" key="16">
    <source>
        <dbReference type="EMBL" id="KAK0972401.1"/>
    </source>
</evidence>
<keyword evidence="12 14" id="KW-0472">Membrane</keyword>
<protein>
    <submittedName>
        <fullName evidence="16">Phospholipase C type enzyme</fullName>
        <ecNumber evidence="16">3.1.4.12</ecNumber>
    </submittedName>
</protein>
<evidence type="ECO:0000256" key="11">
    <source>
        <dbReference type="ARBA" id="ARBA00023098"/>
    </source>
</evidence>
<evidence type="ECO:0000256" key="14">
    <source>
        <dbReference type="SAM" id="Phobius"/>
    </source>
</evidence>
<evidence type="ECO:0000256" key="10">
    <source>
        <dbReference type="ARBA" id="ARBA00022989"/>
    </source>
</evidence>
<feature type="transmembrane region" description="Helical" evidence="14">
    <location>
        <begin position="259"/>
        <end position="285"/>
    </location>
</feature>
<dbReference type="SUPFAM" id="SSF56219">
    <property type="entry name" value="DNase I-like"/>
    <property type="match status" value="1"/>
</dbReference>
<keyword evidence="7 16" id="KW-0378">Hydrolase</keyword>
<sequence>MSGNLKSPLASPRPSTSTTNTVCMNNDMTTTTPNPNIPILHLPPSLRIISLNCWGLKFISTHRSARLLEIGRQLSLASPTPTLVGLQECWTQADYLAVRSLTKSILPYGKFYFSGIFGSGLAILSKYPIEESSMYRYPLNGRPSAFYRGDCPAGQRWEVENVEVGMTMRHPTLRCSLSDHFSVETTLVRQHAGEAGSEPAMSTYMYLPIETYDEILAMIATYNIRERKQRRLRLTHFVVELFVALGCFVAVWWSPHNFVAFLLMLLSTLGLSAGVLDGLMGGLFVGSEIRALKEFEYEVRNAREQALRSSGSNP</sequence>
<feature type="compositionally biased region" description="Polar residues" evidence="13">
    <location>
        <begin position="13"/>
        <end position="23"/>
    </location>
</feature>
<dbReference type="InterPro" id="IPR005135">
    <property type="entry name" value="Endo/exonuclease/phosphatase"/>
</dbReference>
<proteinExistence type="inferred from homology"/>
<keyword evidence="10 14" id="KW-1133">Transmembrane helix</keyword>
<dbReference type="GO" id="GO:0016020">
    <property type="term" value="C:membrane"/>
    <property type="evidence" value="ECO:0007669"/>
    <property type="project" value="UniProtKB-SubCell"/>
</dbReference>
<dbReference type="EMBL" id="JAUJLE010000169">
    <property type="protein sequence ID" value="KAK0972401.1"/>
    <property type="molecule type" value="Genomic_DNA"/>
</dbReference>
<keyword evidence="17" id="KW-1185">Reference proteome</keyword>
<feature type="transmembrane region" description="Helical" evidence="14">
    <location>
        <begin position="234"/>
        <end position="253"/>
    </location>
</feature>
<dbReference type="InterPro" id="IPR036691">
    <property type="entry name" value="Endo/exonu/phosph_ase_sf"/>
</dbReference>
<comment type="subcellular location">
    <subcellularLocation>
        <location evidence="1">Membrane</location>
        <topology evidence="1">Multi-pass membrane protein</topology>
    </subcellularLocation>
</comment>
<dbReference type="GO" id="GO:0004767">
    <property type="term" value="F:sphingomyelin phosphodiesterase activity"/>
    <property type="evidence" value="ECO:0007669"/>
    <property type="project" value="UniProtKB-EC"/>
</dbReference>
<comment type="caution">
    <text evidence="16">The sequence shown here is derived from an EMBL/GenBank/DDBJ whole genome shotgun (WGS) entry which is preliminary data.</text>
</comment>
<keyword evidence="5 14" id="KW-0812">Transmembrane</keyword>